<dbReference type="RefSeq" id="WP_146367031.1">
    <property type="nucleotide sequence ID" value="NZ_CP042265.1"/>
</dbReference>
<feature type="domain" description="Glycosyltransferase subfamily 4-like N-terminal" evidence="1">
    <location>
        <begin position="20"/>
        <end position="161"/>
    </location>
</feature>
<dbReference type="KEGG" id="lit:FPZ52_18285"/>
<sequence>MAKIVVFGFDLTEASQVRRIRSLRKLGHDVSSLTFRRGNMNADFQPEWNNTDLGYAPNESYGKRIAALLRAIPRMAGAREQIAAADLIIARNFDLLFLAHLARRRFGVGDTPLVYECLDIHGLFTRTDQIGRAMRYLERKLLARTQLLVVSSPGFVENYFRPTQGYTGPVSIVENKLWFDGQKPARPMHPSRVVGDGPLVLGWVGSIRCAPSLKILAETAKRMGTDLQIKIHGNIHRHALPEFDKTIGDLPNVEVFGPYSYPGDLAQIYSSCDLVWAQDLWQRGANSDWLLPNRIYEASWFGCPSVAVADTQTGKHVVDGEMGLTIPEATSDALVQLLHGLEPEQTQAMAAALLAKDARRFELHAEDLTTALNPVLPFKSKVA</sequence>
<name>A0A5B8JBG3_9RHOB</name>
<accession>A0A5B8JBG3</accession>
<dbReference type="Pfam" id="PF13692">
    <property type="entry name" value="Glyco_trans_1_4"/>
    <property type="match status" value="1"/>
</dbReference>
<proteinExistence type="predicted"/>
<keyword evidence="2" id="KW-0808">Transferase</keyword>
<dbReference type="Pfam" id="PF13579">
    <property type="entry name" value="Glyco_trans_4_4"/>
    <property type="match status" value="1"/>
</dbReference>
<organism evidence="2 3">
    <name type="scientific">Qingshengfaniella alkalisoli</name>
    <dbReference type="NCBI Taxonomy" id="2599296"/>
    <lineage>
        <taxon>Bacteria</taxon>
        <taxon>Pseudomonadati</taxon>
        <taxon>Pseudomonadota</taxon>
        <taxon>Alphaproteobacteria</taxon>
        <taxon>Rhodobacterales</taxon>
        <taxon>Paracoccaceae</taxon>
        <taxon>Qingshengfaniella</taxon>
    </lineage>
</organism>
<evidence type="ECO:0000313" key="3">
    <source>
        <dbReference type="Proteomes" id="UP000318483"/>
    </source>
</evidence>
<dbReference type="EMBL" id="CP042265">
    <property type="protein sequence ID" value="QDY71617.1"/>
    <property type="molecule type" value="Genomic_DNA"/>
</dbReference>
<dbReference type="AlphaFoldDB" id="A0A5B8JBG3"/>
<keyword evidence="3" id="KW-1185">Reference proteome</keyword>
<protein>
    <submittedName>
        <fullName evidence="2">Glycosyltransferase family 4 protein</fullName>
    </submittedName>
</protein>
<evidence type="ECO:0000259" key="1">
    <source>
        <dbReference type="Pfam" id="PF13579"/>
    </source>
</evidence>
<dbReference type="Gene3D" id="3.40.50.2000">
    <property type="entry name" value="Glycogen Phosphorylase B"/>
    <property type="match status" value="2"/>
</dbReference>
<dbReference type="OrthoDB" id="7973140at2"/>
<evidence type="ECO:0000313" key="2">
    <source>
        <dbReference type="EMBL" id="QDY71617.1"/>
    </source>
</evidence>
<gene>
    <name evidence="2" type="ORF">FPZ52_18285</name>
</gene>
<dbReference type="SUPFAM" id="SSF53756">
    <property type="entry name" value="UDP-Glycosyltransferase/glycogen phosphorylase"/>
    <property type="match status" value="1"/>
</dbReference>
<keyword evidence="2" id="KW-0614">Plasmid</keyword>
<dbReference type="GO" id="GO:0016757">
    <property type="term" value="F:glycosyltransferase activity"/>
    <property type="evidence" value="ECO:0007669"/>
    <property type="project" value="UniProtKB-ARBA"/>
</dbReference>
<reference evidence="2 3" key="1">
    <citation type="submission" date="2019-07" db="EMBL/GenBank/DDBJ databases">
        <title>Litoreibacter alkalisoli sp. nov., isolated from saline-alkaline soil.</title>
        <authorList>
            <person name="Wang S."/>
            <person name="Xu L."/>
            <person name="Xing Y.-T."/>
            <person name="Sun J.-Q."/>
        </authorList>
    </citation>
    <scope>NUCLEOTIDE SEQUENCE [LARGE SCALE GENOMIC DNA]</scope>
    <source>
        <strain evidence="2 3">LN3S51</strain>
        <plasmid evidence="2 3">unnamed4</plasmid>
    </source>
</reference>
<dbReference type="InterPro" id="IPR028098">
    <property type="entry name" value="Glyco_trans_4-like_N"/>
</dbReference>
<dbReference type="Proteomes" id="UP000318483">
    <property type="component" value="Plasmid unnamed4"/>
</dbReference>
<geneLocation type="plasmid" evidence="2 3">
    <name>unnamed4</name>
</geneLocation>